<gene>
    <name evidence="3" type="ORF">FNJ47_45770</name>
</gene>
<sequence>MPVPTIYYIRHGETSWNAEGRLQGAQDIALNERGRAQAAQAGRILAGLLARDGRDKTTLPFVASPLIRARATMELVRTELGLPPGDYALDDRLREIGYGTWEGSTLAQAQAADPVVYARRLAEKWMVAPEGGESYVDVQVRMTEWYHSVTSDTVAVAHGGTARALMVALGFETPASAAELYIEQGAVYVFGAAGIDDGIGSLRLRQRRA</sequence>
<evidence type="ECO:0000313" key="3">
    <source>
        <dbReference type="EMBL" id="NEV02786.1"/>
    </source>
</evidence>
<dbReference type="Proteomes" id="UP000468531">
    <property type="component" value="Unassembled WGS sequence"/>
</dbReference>
<accession>A0A6P1BWH8</accession>
<dbReference type="EMBL" id="VKHP01000436">
    <property type="protein sequence ID" value="NEV02786.1"/>
    <property type="molecule type" value="Genomic_DNA"/>
</dbReference>
<dbReference type="GO" id="GO:0016791">
    <property type="term" value="F:phosphatase activity"/>
    <property type="evidence" value="ECO:0007669"/>
    <property type="project" value="TreeGrafter"/>
</dbReference>
<dbReference type="InterPro" id="IPR029033">
    <property type="entry name" value="His_PPase_superfam"/>
</dbReference>
<comment type="caution">
    <text evidence="3">The sequence shown here is derived from an EMBL/GenBank/DDBJ whole genome shotgun (WGS) entry which is preliminary data.</text>
</comment>
<feature type="non-terminal residue" evidence="3">
    <location>
        <position position="209"/>
    </location>
</feature>
<dbReference type="Gene3D" id="3.40.50.1240">
    <property type="entry name" value="Phosphoglycerate mutase-like"/>
    <property type="match status" value="1"/>
</dbReference>
<dbReference type="CDD" id="cd07067">
    <property type="entry name" value="HP_PGM_like"/>
    <property type="match status" value="1"/>
</dbReference>
<dbReference type="SUPFAM" id="SSF53254">
    <property type="entry name" value="Phosphoglycerate mutase-like"/>
    <property type="match status" value="1"/>
</dbReference>
<feature type="active site" description="Tele-phosphohistidine intermediate" evidence="1">
    <location>
        <position position="11"/>
    </location>
</feature>
<reference evidence="3 4" key="1">
    <citation type="journal article" date="2020" name="Arch. Microbiol.">
        <title>Bradyrhizobium uaiense sp. nov., a new highly efficient cowpea symbiont.</title>
        <authorList>
            <person name="Cabral Michel D."/>
            <person name="Azarias Guimaraes A."/>
            <person name="Martins da Costa E."/>
            <person name="Soares de Carvalho T."/>
            <person name="Balsanelli E."/>
            <person name="Willems A."/>
            <person name="Maltempi de Souza E."/>
            <person name="de Souza Moreira F.M."/>
        </authorList>
    </citation>
    <scope>NUCLEOTIDE SEQUENCE [LARGE SCALE GENOMIC DNA]</scope>
    <source>
        <strain evidence="3 4">UFLA 03-164</strain>
    </source>
</reference>
<proteinExistence type="predicted"/>
<dbReference type="AlphaFoldDB" id="A0A6P1BWH8"/>
<dbReference type="InterPro" id="IPR013078">
    <property type="entry name" value="His_Pase_superF_clade-1"/>
</dbReference>
<name>A0A6P1BWH8_9BRAD</name>
<organism evidence="3 4">
    <name type="scientific">Bradyrhizobium uaiense</name>
    <dbReference type="NCBI Taxonomy" id="2594946"/>
    <lineage>
        <taxon>Bacteria</taxon>
        <taxon>Pseudomonadati</taxon>
        <taxon>Pseudomonadota</taxon>
        <taxon>Alphaproteobacteria</taxon>
        <taxon>Hyphomicrobiales</taxon>
        <taxon>Nitrobacteraceae</taxon>
        <taxon>Bradyrhizobium</taxon>
    </lineage>
</organism>
<dbReference type="RefSeq" id="WP_163163208.1">
    <property type="nucleotide sequence ID" value="NZ_VKHP01000436.1"/>
</dbReference>
<dbReference type="Pfam" id="PF00300">
    <property type="entry name" value="His_Phos_1"/>
    <property type="match status" value="1"/>
</dbReference>
<dbReference type="PANTHER" id="PTHR48100:SF59">
    <property type="entry name" value="ADENOSYLCOBALAMIN_ALPHA-RIBAZOLE PHOSPHATASE"/>
    <property type="match status" value="1"/>
</dbReference>
<dbReference type="GO" id="GO:0005737">
    <property type="term" value="C:cytoplasm"/>
    <property type="evidence" value="ECO:0007669"/>
    <property type="project" value="TreeGrafter"/>
</dbReference>
<keyword evidence="4" id="KW-1185">Reference proteome</keyword>
<feature type="active site" description="Proton donor/acceptor" evidence="1">
    <location>
        <position position="95"/>
    </location>
</feature>
<evidence type="ECO:0000313" key="4">
    <source>
        <dbReference type="Proteomes" id="UP000468531"/>
    </source>
</evidence>
<feature type="binding site" evidence="2">
    <location>
        <begin position="95"/>
        <end position="98"/>
    </location>
    <ligand>
        <name>substrate</name>
    </ligand>
</feature>
<evidence type="ECO:0000256" key="1">
    <source>
        <dbReference type="PIRSR" id="PIRSR613078-1"/>
    </source>
</evidence>
<feature type="binding site" evidence="2">
    <location>
        <begin position="10"/>
        <end position="17"/>
    </location>
    <ligand>
        <name>substrate</name>
    </ligand>
</feature>
<protein>
    <submittedName>
        <fullName evidence="3">Histidine phosphatase family protein</fullName>
    </submittedName>
</protein>
<dbReference type="InterPro" id="IPR050275">
    <property type="entry name" value="PGM_Phosphatase"/>
</dbReference>
<dbReference type="PANTHER" id="PTHR48100">
    <property type="entry name" value="BROAD-SPECIFICITY PHOSPHATASE YOR283W-RELATED"/>
    <property type="match status" value="1"/>
</dbReference>
<evidence type="ECO:0000256" key="2">
    <source>
        <dbReference type="PIRSR" id="PIRSR613078-2"/>
    </source>
</evidence>
<feature type="binding site" evidence="2">
    <location>
        <position position="68"/>
    </location>
    <ligand>
        <name>substrate</name>
    </ligand>
</feature>
<dbReference type="SMART" id="SM00855">
    <property type="entry name" value="PGAM"/>
    <property type="match status" value="1"/>
</dbReference>